<reference evidence="2" key="1">
    <citation type="submission" date="2020-07" db="EMBL/GenBank/DDBJ databases">
        <title>Nitrate ammonifying Pseudomonas campi sp. nov. isolated from German agricultural grassland.</title>
        <authorList>
            <person name="Timsy T."/>
            <person name="Ulrich A."/>
            <person name="Spanner T."/>
            <person name="Foesel B."/>
            <person name="Kolb S."/>
            <person name="Horn M.A."/>
            <person name="Behrendt U."/>
        </authorList>
    </citation>
    <scope>NUCLEOTIDE SEQUENCE</scope>
    <source>
        <strain evidence="2">S1-A32-2</strain>
    </source>
</reference>
<gene>
    <name evidence="2" type="ORF">HNE05_01230</name>
</gene>
<dbReference type="PANTHER" id="PTHR47572">
    <property type="entry name" value="LIPOPROTEIN-RELATED"/>
    <property type="match status" value="1"/>
</dbReference>
<evidence type="ECO:0000256" key="1">
    <source>
        <dbReference type="SAM" id="SignalP"/>
    </source>
</evidence>
<sequence>MSLSKRSMGILCLVLAGASVAAWAEAQGPQLLDVEPFAELPAGVRYPEGLAVNPHNGEIYVGTFDARQPASARNNQLLRYAADGRLLAQRAFAVTPLTGLGYADGQVYILNFGAGKLQRIPAEFAANTPVEDLLDFPQLKPAAPAARAVANPDGSQDQIHFGSSGMPAPNGLVFASNGDLYVSDSFQGALYRIANATRCKPCALEVLSRDPLLATADSLPFGANGLAFNADQSQLYINNAGDGRLLRMRLPNGEVQVLAESLPGADGLLFHDGLLWLLANQIDQLLGLDERGLIRVRAGGFQGLTSNGAPRGLLFPASSVVLGEWMVVSNLALPLTPTEGDEWEEQVSTWNLMRVRLPQLPTKGEPDHAATP</sequence>
<dbReference type="InterPro" id="IPR011042">
    <property type="entry name" value="6-blade_b-propeller_TolB-like"/>
</dbReference>
<dbReference type="KEGG" id="pcam:HNE05_01230"/>
<dbReference type="EMBL" id="CP053697">
    <property type="protein sequence ID" value="QKE62047.1"/>
    <property type="molecule type" value="Genomic_DNA"/>
</dbReference>
<dbReference type="Gene3D" id="2.120.10.30">
    <property type="entry name" value="TolB, C-terminal domain"/>
    <property type="match status" value="1"/>
</dbReference>
<proteinExistence type="predicted"/>
<dbReference type="SUPFAM" id="SSF63829">
    <property type="entry name" value="Calcium-dependent phosphotriesterase"/>
    <property type="match status" value="1"/>
</dbReference>
<evidence type="ECO:0000313" key="2">
    <source>
        <dbReference type="EMBL" id="QKE62047.1"/>
    </source>
</evidence>
<feature type="signal peptide" evidence="1">
    <location>
        <begin position="1"/>
        <end position="24"/>
    </location>
</feature>
<feature type="chain" id="PRO_5027012289" description="SMP-30/Gluconolactonase/LRE-like region domain-containing protein" evidence="1">
    <location>
        <begin position="25"/>
        <end position="372"/>
    </location>
</feature>
<dbReference type="RefSeq" id="WP_173203436.1">
    <property type="nucleotide sequence ID" value="NZ_CP053697.2"/>
</dbReference>
<dbReference type="Proteomes" id="UP000501379">
    <property type="component" value="Chromosome"/>
</dbReference>
<evidence type="ECO:0000313" key="3">
    <source>
        <dbReference type="Proteomes" id="UP000501379"/>
    </source>
</evidence>
<name>A0A6M8FAZ8_9GAMM</name>
<keyword evidence="1" id="KW-0732">Signal</keyword>
<dbReference type="InterPro" id="IPR051262">
    <property type="entry name" value="SMP-30/CGR1_Lactonase"/>
</dbReference>
<dbReference type="AlphaFoldDB" id="A0A6M8FAZ8"/>
<organism evidence="2 3">
    <name type="scientific">Aquipseudomonas campi</name>
    <dbReference type="NCBI Taxonomy" id="2731681"/>
    <lineage>
        <taxon>Bacteria</taxon>
        <taxon>Pseudomonadati</taxon>
        <taxon>Pseudomonadota</taxon>
        <taxon>Gammaproteobacteria</taxon>
        <taxon>Pseudomonadales</taxon>
        <taxon>Pseudomonadaceae</taxon>
        <taxon>Aquipseudomonas</taxon>
    </lineage>
</organism>
<dbReference type="PANTHER" id="PTHR47572:SF4">
    <property type="entry name" value="LACTONASE DRP35"/>
    <property type="match status" value="1"/>
</dbReference>
<protein>
    <recommendedName>
        <fullName evidence="4">SMP-30/Gluconolactonase/LRE-like region domain-containing protein</fullName>
    </recommendedName>
</protein>
<evidence type="ECO:0008006" key="4">
    <source>
        <dbReference type="Google" id="ProtNLM"/>
    </source>
</evidence>
<keyword evidence="3" id="KW-1185">Reference proteome</keyword>
<accession>A0A6M8FAZ8</accession>